<dbReference type="EMBL" id="CP144091">
    <property type="protein sequence ID" value="WWD10156.1"/>
    <property type="molecule type" value="Genomic_DNA"/>
</dbReference>
<dbReference type="SUPFAM" id="SSF51735">
    <property type="entry name" value="NAD(P)-binding Rossmann-fold domains"/>
    <property type="match status" value="1"/>
</dbReference>
<dbReference type="PROSITE" id="PS00061">
    <property type="entry name" value="ADH_SHORT"/>
    <property type="match status" value="1"/>
</dbReference>
<dbReference type="AlphaFoldDB" id="A0AAX4KUW9"/>
<dbReference type="GO" id="GO:0016616">
    <property type="term" value="F:oxidoreductase activity, acting on the CH-OH group of donors, NAD or NADP as acceptor"/>
    <property type="evidence" value="ECO:0007669"/>
    <property type="project" value="TreeGrafter"/>
</dbReference>
<dbReference type="GeneID" id="91107091"/>
<accession>A0AAX4KUW9</accession>
<dbReference type="PANTHER" id="PTHR45458:SF1">
    <property type="entry name" value="SHORT CHAIN DEHYDROGENASE"/>
    <property type="match status" value="1"/>
</dbReference>
<dbReference type="Proteomes" id="UP001358614">
    <property type="component" value="Chromosome 3"/>
</dbReference>
<dbReference type="InterPro" id="IPR002347">
    <property type="entry name" value="SDR_fam"/>
</dbReference>
<name>A0AAX4KUW9_9TREE</name>
<keyword evidence="1" id="KW-0521">NADP</keyword>
<evidence type="ECO:0008006" key="4">
    <source>
        <dbReference type="Google" id="ProtNLM"/>
    </source>
</evidence>
<dbReference type="RefSeq" id="XP_066088123.1">
    <property type="nucleotide sequence ID" value="XM_066232026.1"/>
</dbReference>
<dbReference type="InterPro" id="IPR036291">
    <property type="entry name" value="NAD(P)-bd_dom_sf"/>
</dbReference>
<sequence>MATSFFGGKNIVVIGSARGIGFELVRQLSEQGSQSILAIDRYESEDISKLVDSVDNVKFALADVRDNEALKVRFSSAESTDKKNAAGHIDLVDCLLCVSGVLGSPSPLLNRPSSEPNPSEDILNVFAINVLGTFNGIYAFQSKMPSGGKIMLMSSTMASLETATHSLNPAYSVAKAGVNMLGRKLAVELKDRDINVILMSPGVVRTEMNDGQGDISTQQSVEGILRELTRSGTSGTFLRYDGQGWPW</sequence>
<evidence type="ECO:0000313" key="2">
    <source>
        <dbReference type="EMBL" id="WWD10156.1"/>
    </source>
</evidence>
<protein>
    <recommendedName>
        <fullName evidence="4">Short-chain dehydrogenase</fullName>
    </recommendedName>
</protein>
<evidence type="ECO:0000256" key="1">
    <source>
        <dbReference type="ARBA" id="ARBA00022857"/>
    </source>
</evidence>
<organism evidence="2 3">
    <name type="scientific">Kwoniella europaea PYCC6329</name>
    <dbReference type="NCBI Taxonomy" id="1423913"/>
    <lineage>
        <taxon>Eukaryota</taxon>
        <taxon>Fungi</taxon>
        <taxon>Dikarya</taxon>
        <taxon>Basidiomycota</taxon>
        <taxon>Agaricomycotina</taxon>
        <taxon>Tremellomycetes</taxon>
        <taxon>Tremellales</taxon>
        <taxon>Cryptococcaceae</taxon>
        <taxon>Kwoniella</taxon>
    </lineage>
</organism>
<dbReference type="KEGG" id="ker:91107091"/>
<gene>
    <name evidence="2" type="ORF">V865_008290</name>
</gene>
<evidence type="ECO:0000313" key="3">
    <source>
        <dbReference type="Proteomes" id="UP001358614"/>
    </source>
</evidence>
<keyword evidence="3" id="KW-1185">Reference proteome</keyword>
<reference evidence="2 3" key="1">
    <citation type="submission" date="2024-01" db="EMBL/GenBank/DDBJ databases">
        <title>Comparative genomics of Cryptococcus and Kwoniella reveals pathogenesis evolution and contrasting modes of karyotype evolution via chromosome fusion or intercentromeric recombination.</title>
        <authorList>
            <person name="Coelho M.A."/>
            <person name="David-Palma M."/>
            <person name="Shea T."/>
            <person name="Bowers K."/>
            <person name="McGinley-Smith S."/>
            <person name="Mohammad A.W."/>
            <person name="Gnirke A."/>
            <person name="Yurkov A.M."/>
            <person name="Nowrousian M."/>
            <person name="Sun S."/>
            <person name="Cuomo C.A."/>
            <person name="Heitman J."/>
        </authorList>
    </citation>
    <scope>NUCLEOTIDE SEQUENCE [LARGE SCALE GENOMIC DNA]</scope>
    <source>
        <strain evidence="2 3">PYCC6329</strain>
    </source>
</reference>
<dbReference type="Pfam" id="PF00106">
    <property type="entry name" value="adh_short"/>
    <property type="match status" value="1"/>
</dbReference>
<dbReference type="InterPro" id="IPR020904">
    <property type="entry name" value="Sc_DH/Rdtase_CS"/>
</dbReference>
<dbReference type="InterPro" id="IPR052184">
    <property type="entry name" value="SDR_enzymes"/>
</dbReference>
<dbReference type="PRINTS" id="PR00081">
    <property type="entry name" value="GDHRDH"/>
</dbReference>
<dbReference type="PANTHER" id="PTHR45458">
    <property type="entry name" value="SHORT-CHAIN DEHYDROGENASE/REDUCTASE SDR"/>
    <property type="match status" value="1"/>
</dbReference>
<dbReference type="Gene3D" id="3.40.50.720">
    <property type="entry name" value="NAD(P)-binding Rossmann-like Domain"/>
    <property type="match status" value="1"/>
</dbReference>
<proteinExistence type="predicted"/>